<comment type="caution">
    <text evidence="2">The sequence shown here is derived from an EMBL/GenBank/DDBJ whole genome shotgun (WGS) entry which is preliminary data.</text>
</comment>
<evidence type="ECO:0000313" key="3">
    <source>
        <dbReference type="Proteomes" id="UP000723714"/>
    </source>
</evidence>
<feature type="transmembrane region" description="Helical" evidence="1">
    <location>
        <begin position="12"/>
        <end position="29"/>
    </location>
</feature>
<protein>
    <recommendedName>
        <fullName evidence="4">Dolichyl-phosphate-mannose-protein mannosyltransferase</fullName>
    </recommendedName>
</protein>
<dbReference type="RefSeq" id="WP_216243080.1">
    <property type="nucleotide sequence ID" value="NZ_JABACJ020000014.1"/>
</dbReference>
<feature type="transmembrane region" description="Helical" evidence="1">
    <location>
        <begin position="218"/>
        <end position="238"/>
    </location>
</feature>
<sequence length="591" mass="68003">MKRVKAFFKENEGLAAILFAIMGSNILFFNQKGWLMNPVYIAGAAIVFYAGIRYAWTQRKCFLQARIWKGSLILGLLFSAMVVVGSKITAENVVFEAFHIADLFSFLFYLVVGCLLFFDLYLLSEDKKITGFIKPIEEKKEKSGKKNWLIYSIILILAWIPVFITYYPGIMPEDASVSVAISMGSLPWDNHFPVFYTLIVGKLIYIGDCLLHDVNLGIALYSVLQMVIMAGGLGYLLYWLEKKGIRKGVLYLGLAYFAAAPMFGNYAIVMWKDPWFSELLILLAIFLYEHTVEDRMSFLKGRNLFYYAVLIVLMCLMRNNGIYIAVLITLYLLIVYRKELKKVLPVLVGSIFVVWFITGPVYKHVFSAENVFVESIGIPLQQMARTVVMGGEMDQEDREFMDHLLPLEKYQEYYSPNLVDYIKWAPEFDTPYLDAHKKEFFKTWWSMLLKNFDLYVEQYLMGTYGYWHIGGDTNYELVKVEVTGNDWGMYQSSPFETILGYPMKETLNGKYDYIASGLLVWAVLVNVVLCWMKKRGNYIIPLLGMVGNWLTLMVATPTAFGVRYIFVCVIGLPLLMVYPWLIPGRKEDGQK</sequence>
<keyword evidence="3" id="KW-1185">Reference proteome</keyword>
<feature type="transmembrane region" description="Helical" evidence="1">
    <location>
        <begin position="35"/>
        <end position="55"/>
    </location>
</feature>
<feature type="transmembrane region" description="Helical" evidence="1">
    <location>
        <begin position="67"/>
        <end position="86"/>
    </location>
</feature>
<evidence type="ECO:0000256" key="1">
    <source>
        <dbReference type="SAM" id="Phobius"/>
    </source>
</evidence>
<gene>
    <name evidence="2" type="ORF">HGO97_014735</name>
</gene>
<dbReference type="Proteomes" id="UP000723714">
    <property type="component" value="Unassembled WGS sequence"/>
</dbReference>
<dbReference type="InterPro" id="IPR046062">
    <property type="entry name" value="DUF6020"/>
</dbReference>
<evidence type="ECO:0000313" key="2">
    <source>
        <dbReference type="EMBL" id="MBU3877064.1"/>
    </source>
</evidence>
<keyword evidence="1" id="KW-0472">Membrane</keyword>
<feature type="transmembrane region" description="Helical" evidence="1">
    <location>
        <begin position="304"/>
        <end position="336"/>
    </location>
</feature>
<dbReference type="EMBL" id="JABACJ020000014">
    <property type="protein sequence ID" value="MBU3877064.1"/>
    <property type="molecule type" value="Genomic_DNA"/>
</dbReference>
<feature type="transmembrane region" description="Helical" evidence="1">
    <location>
        <begin position="513"/>
        <end position="531"/>
    </location>
</feature>
<reference evidence="2 3" key="1">
    <citation type="submission" date="2021-06" db="EMBL/GenBank/DDBJ databases">
        <title>Faecalicatena sp. nov. isolated from porcine feces.</title>
        <authorList>
            <person name="Oh B.S."/>
            <person name="Lee J.H."/>
        </authorList>
    </citation>
    <scope>NUCLEOTIDE SEQUENCE [LARGE SCALE GENOMIC DNA]</scope>
    <source>
        <strain evidence="2 3">AGMB00832</strain>
    </source>
</reference>
<feature type="transmembrane region" description="Helical" evidence="1">
    <location>
        <begin position="148"/>
        <end position="170"/>
    </location>
</feature>
<feature type="transmembrane region" description="Helical" evidence="1">
    <location>
        <begin position="106"/>
        <end position="124"/>
    </location>
</feature>
<proteinExistence type="predicted"/>
<accession>A0ABS6D6G1</accession>
<evidence type="ECO:0008006" key="4">
    <source>
        <dbReference type="Google" id="ProtNLM"/>
    </source>
</evidence>
<organism evidence="2 3">
    <name type="scientific">Faecalicatena faecalis</name>
    <dbReference type="NCBI Taxonomy" id="2726362"/>
    <lineage>
        <taxon>Bacteria</taxon>
        <taxon>Bacillati</taxon>
        <taxon>Bacillota</taxon>
        <taxon>Clostridia</taxon>
        <taxon>Lachnospirales</taxon>
        <taxon>Lachnospiraceae</taxon>
        <taxon>Faecalicatena</taxon>
    </lineage>
</organism>
<keyword evidence="1" id="KW-1133">Transmembrane helix</keyword>
<dbReference type="Pfam" id="PF19484">
    <property type="entry name" value="DUF6020"/>
    <property type="match status" value="1"/>
</dbReference>
<feature type="transmembrane region" description="Helical" evidence="1">
    <location>
        <begin position="343"/>
        <end position="362"/>
    </location>
</feature>
<feature type="transmembrane region" description="Helical" evidence="1">
    <location>
        <begin position="538"/>
        <end position="556"/>
    </location>
</feature>
<feature type="transmembrane region" description="Helical" evidence="1">
    <location>
        <begin position="250"/>
        <end position="268"/>
    </location>
</feature>
<feature type="transmembrane region" description="Helical" evidence="1">
    <location>
        <begin position="562"/>
        <end position="581"/>
    </location>
</feature>
<keyword evidence="1" id="KW-0812">Transmembrane</keyword>
<name>A0ABS6D6G1_9FIRM</name>